<name>A0A814LDH5_9BILA</name>
<dbReference type="Proteomes" id="UP000682733">
    <property type="component" value="Unassembled WGS sequence"/>
</dbReference>
<keyword evidence="1" id="KW-0677">Repeat</keyword>
<dbReference type="EMBL" id="CAJNOQ010004532">
    <property type="protein sequence ID" value="CAF1063690.1"/>
    <property type="molecule type" value="Genomic_DNA"/>
</dbReference>
<dbReference type="PROSITE" id="PS50005">
    <property type="entry name" value="TPR"/>
    <property type="match status" value="1"/>
</dbReference>
<dbReference type="EMBL" id="CAJNOK010014149">
    <property type="protein sequence ID" value="CAF1198617.1"/>
    <property type="molecule type" value="Genomic_DNA"/>
</dbReference>
<reference evidence="4" key="1">
    <citation type="submission" date="2021-02" db="EMBL/GenBank/DDBJ databases">
        <authorList>
            <person name="Nowell W R."/>
        </authorList>
    </citation>
    <scope>NUCLEOTIDE SEQUENCE</scope>
</reference>
<comment type="caution">
    <text evidence="4">The sequence shown here is derived from an EMBL/GenBank/DDBJ whole genome shotgun (WGS) entry which is preliminary data.</text>
</comment>
<dbReference type="EMBL" id="CAJOBC010004531">
    <property type="protein sequence ID" value="CAF3831718.1"/>
    <property type="molecule type" value="Genomic_DNA"/>
</dbReference>
<dbReference type="PROSITE" id="PS51996">
    <property type="entry name" value="TR_MART"/>
    <property type="match status" value="1"/>
</dbReference>
<dbReference type="SUPFAM" id="SSF56399">
    <property type="entry name" value="ADP-ribosylation"/>
    <property type="match status" value="1"/>
</dbReference>
<dbReference type="SUPFAM" id="SSF48452">
    <property type="entry name" value="TPR-like"/>
    <property type="match status" value="2"/>
</dbReference>
<keyword evidence="8" id="KW-1185">Reference proteome</keyword>
<sequence length="522" mass="60338">MRVMSPNASFNRQEASFIYFQLLINILLRIEDTNGNARKEIIDECRQQYAGNDKELKNIDDFEMTYSVNKAVWWYNHECFINRVLNKALRTADIDVLFKLQFFIKDLHRQLSHLHSTNKVQTIVAYRGQGMVTEEFEKLRANVGGFLSMSSLLSTSIKRDVALSFARRSLNRLNVQSVLFKITVDTKKCSRSFPNVEKASWAQTDHEILFSTSTVFRIASVKKLDNCDIWNVKLTLDGEEDEQLRQLTEHMWLEIKGSKDFFTLGNLLLKMAEYDQAEQLYMMILDNITENDPDVGHIYKQLGYIYKQRNSSQQALIDYNKCLDVELKYLSLEPPLLAIPESNTGMVYSDQAAQEQTLVDMEKALEIENKTICTDESYLAKTYNNIAMVYYNKKEYHKALDYYHKTLSIDKATLPTNPPLLGATYNNIAGVHYSKGDYVQALKYLEITLQIELSSLSTTHPSVAVTYWNIGLVHGDQQNWTEALRNFTAAYQIAKKSNHPDMQKYQQHVEIANAKLQQFNSR</sequence>
<dbReference type="Proteomes" id="UP000681722">
    <property type="component" value="Unassembled WGS sequence"/>
</dbReference>
<dbReference type="OrthoDB" id="19588at2759"/>
<dbReference type="AlphaFoldDB" id="A0A814LDH5"/>
<evidence type="ECO:0000256" key="3">
    <source>
        <dbReference type="PROSITE-ProRule" id="PRU00339"/>
    </source>
</evidence>
<dbReference type="Pfam" id="PF13181">
    <property type="entry name" value="TPR_8"/>
    <property type="match status" value="1"/>
</dbReference>
<evidence type="ECO:0000313" key="8">
    <source>
        <dbReference type="Proteomes" id="UP000663829"/>
    </source>
</evidence>
<dbReference type="PANTHER" id="PTHR45641">
    <property type="entry name" value="TETRATRICOPEPTIDE REPEAT PROTEIN (AFU_ORTHOLOGUE AFUA_6G03870)"/>
    <property type="match status" value="1"/>
</dbReference>
<dbReference type="Pfam" id="PF13424">
    <property type="entry name" value="TPR_12"/>
    <property type="match status" value="1"/>
</dbReference>
<dbReference type="InterPro" id="IPR019734">
    <property type="entry name" value="TPR_rpt"/>
</dbReference>
<dbReference type="SMART" id="SM00028">
    <property type="entry name" value="TPR"/>
    <property type="match status" value="5"/>
</dbReference>
<evidence type="ECO:0000313" key="7">
    <source>
        <dbReference type="EMBL" id="CAF4008772.1"/>
    </source>
</evidence>
<dbReference type="Proteomes" id="UP000663829">
    <property type="component" value="Unassembled WGS sequence"/>
</dbReference>
<accession>A0A814LDH5</accession>
<dbReference type="PANTHER" id="PTHR45641:SF1">
    <property type="entry name" value="AAA+ ATPASE DOMAIN-CONTAINING PROTEIN"/>
    <property type="match status" value="1"/>
</dbReference>
<protein>
    <submittedName>
        <fullName evidence="4">Uncharacterized protein</fullName>
    </submittedName>
</protein>
<dbReference type="Gene3D" id="3.90.176.10">
    <property type="entry name" value="Toxin ADP-ribosyltransferase, Chain A, domain 1"/>
    <property type="match status" value="1"/>
</dbReference>
<gene>
    <name evidence="4" type="ORF">GPM918_LOCUS16915</name>
    <name evidence="5" type="ORF">OVA965_LOCUS23874</name>
    <name evidence="6" type="ORF">SRO942_LOCUS16913</name>
    <name evidence="7" type="ORF">TMI583_LOCUS24594</name>
</gene>
<organism evidence="4 8">
    <name type="scientific">Didymodactylos carnosus</name>
    <dbReference type="NCBI Taxonomy" id="1234261"/>
    <lineage>
        <taxon>Eukaryota</taxon>
        <taxon>Metazoa</taxon>
        <taxon>Spiralia</taxon>
        <taxon>Gnathifera</taxon>
        <taxon>Rotifera</taxon>
        <taxon>Eurotatoria</taxon>
        <taxon>Bdelloidea</taxon>
        <taxon>Philodinida</taxon>
        <taxon>Philodinidae</taxon>
        <taxon>Didymodactylos</taxon>
    </lineage>
</organism>
<evidence type="ECO:0000313" key="5">
    <source>
        <dbReference type="EMBL" id="CAF1198617.1"/>
    </source>
</evidence>
<feature type="repeat" description="TPR" evidence="3">
    <location>
        <begin position="380"/>
        <end position="413"/>
    </location>
</feature>
<dbReference type="InterPro" id="IPR011990">
    <property type="entry name" value="TPR-like_helical_dom_sf"/>
</dbReference>
<dbReference type="Proteomes" id="UP000677228">
    <property type="component" value="Unassembled WGS sequence"/>
</dbReference>
<evidence type="ECO:0000313" key="6">
    <source>
        <dbReference type="EMBL" id="CAF3831718.1"/>
    </source>
</evidence>
<dbReference type="PROSITE" id="PS50293">
    <property type="entry name" value="TPR_REGION"/>
    <property type="match status" value="1"/>
</dbReference>
<proteinExistence type="predicted"/>
<dbReference type="Gene3D" id="1.25.40.10">
    <property type="entry name" value="Tetratricopeptide repeat domain"/>
    <property type="match status" value="3"/>
</dbReference>
<keyword evidence="2 3" id="KW-0802">TPR repeat</keyword>
<evidence type="ECO:0000256" key="2">
    <source>
        <dbReference type="ARBA" id="ARBA00022803"/>
    </source>
</evidence>
<evidence type="ECO:0000313" key="4">
    <source>
        <dbReference type="EMBL" id="CAF1063690.1"/>
    </source>
</evidence>
<evidence type="ECO:0000256" key="1">
    <source>
        <dbReference type="ARBA" id="ARBA00022737"/>
    </source>
</evidence>
<dbReference type="EMBL" id="CAJOBA010035680">
    <property type="protein sequence ID" value="CAF4008772.1"/>
    <property type="molecule type" value="Genomic_DNA"/>
</dbReference>
<dbReference type="Pfam" id="PF00515">
    <property type="entry name" value="TPR_1"/>
    <property type="match status" value="1"/>
</dbReference>